<protein>
    <recommendedName>
        <fullName evidence="3">DUF4276 family protein</fullName>
    </recommendedName>
</protein>
<organism evidence="1 2">
    <name type="scientific">Roseibacillus persicicus</name>
    <dbReference type="NCBI Taxonomy" id="454148"/>
    <lineage>
        <taxon>Bacteria</taxon>
        <taxon>Pseudomonadati</taxon>
        <taxon>Verrucomicrobiota</taxon>
        <taxon>Verrucomicrobiia</taxon>
        <taxon>Verrucomicrobiales</taxon>
        <taxon>Verrucomicrobiaceae</taxon>
        <taxon>Roseibacillus</taxon>
    </lineage>
</organism>
<reference evidence="1" key="2">
    <citation type="submission" date="2020-09" db="EMBL/GenBank/DDBJ databases">
        <authorList>
            <person name="Sun Q."/>
            <person name="Kim S."/>
        </authorList>
    </citation>
    <scope>NUCLEOTIDE SEQUENCE</scope>
    <source>
        <strain evidence="1">KCTC 12988</strain>
    </source>
</reference>
<dbReference type="InterPro" id="IPR025455">
    <property type="entry name" value="DUF4276"/>
</dbReference>
<dbReference type="Proteomes" id="UP000644507">
    <property type="component" value="Unassembled WGS sequence"/>
</dbReference>
<dbReference type="EMBL" id="BMXI01000001">
    <property type="protein sequence ID" value="GHC41205.1"/>
    <property type="molecule type" value="Genomic_DNA"/>
</dbReference>
<gene>
    <name evidence="1" type="ORF">GCM10007100_02340</name>
</gene>
<reference evidence="1" key="1">
    <citation type="journal article" date="2014" name="Int. J. Syst. Evol. Microbiol.">
        <title>Complete genome sequence of Corynebacterium casei LMG S-19264T (=DSM 44701T), isolated from a smear-ripened cheese.</title>
        <authorList>
            <consortium name="US DOE Joint Genome Institute (JGI-PGF)"/>
            <person name="Walter F."/>
            <person name="Albersmeier A."/>
            <person name="Kalinowski J."/>
            <person name="Ruckert C."/>
        </authorList>
    </citation>
    <scope>NUCLEOTIDE SEQUENCE</scope>
    <source>
        <strain evidence="1">KCTC 12988</strain>
    </source>
</reference>
<evidence type="ECO:0000313" key="1">
    <source>
        <dbReference type="EMBL" id="GHC41205.1"/>
    </source>
</evidence>
<sequence>MIVILSEEASMRATLVALFTRYYPSLVEGIHWQIIAFQGKADLEKNFPHKMRSWSYLSPHFIILRDNDGADCTVLKERLRERARTTGKPYHIRLVCQELEAWLLGDMEAIQQAYPHSRATNHTNTARFRNPDSLGNPSEELAKITGVSSKTAKAHAIAPHLDSSRIQSHSFQVFWKTIAHFFPESALQL</sequence>
<dbReference type="Pfam" id="PF14103">
    <property type="entry name" value="DUF4276"/>
    <property type="match status" value="1"/>
</dbReference>
<dbReference type="RefSeq" id="WP_189566550.1">
    <property type="nucleotide sequence ID" value="NZ_BMXI01000001.1"/>
</dbReference>
<comment type="caution">
    <text evidence="1">The sequence shown here is derived from an EMBL/GenBank/DDBJ whole genome shotgun (WGS) entry which is preliminary data.</text>
</comment>
<accession>A0A918WG27</accession>
<proteinExistence type="predicted"/>
<dbReference type="AlphaFoldDB" id="A0A918WG27"/>
<evidence type="ECO:0000313" key="2">
    <source>
        <dbReference type="Proteomes" id="UP000644507"/>
    </source>
</evidence>
<name>A0A918WG27_9BACT</name>
<keyword evidence="2" id="KW-1185">Reference proteome</keyword>
<evidence type="ECO:0008006" key="3">
    <source>
        <dbReference type="Google" id="ProtNLM"/>
    </source>
</evidence>